<dbReference type="PANTHER" id="PTHR12634:SF8">
    <property type="entry name" value="FIERY MOUNTAIN, ISOFORM D"/>
    <property type="match status" value="1"/>
</dbReference>
<dbReference type="VEuPathDB" id="AmoebaDB:KM1_039230"/>
<dbReference type="OMA" id="ITANHET"/>
<dbReference type="EMBL" id="BDEQ01000001">
    <property type="protein sequence ID" value="GAT94535.1"/>
    <property type="molecule type" value="Genomic_DNA"/>
</dbReference>
<sequence length="510" mass="57881">MNYWTKMFQFPPTQSPIDILLGKEDCTLEKLMDDEDFNQELRSNNDLIEFCSKPDNLKRILQYTTEDFPEDVDKNLCSKYHIICSSMFGDEPVKVVDAIGINSELVNYLFDALLSENETRMSAAGQVLMSLVQVDGSVVYDLFIKNENILETIMAHQDLAGLLETILQIMKLEDDNGKTGCINWICERNFVARMLETLMTTKSIDTIGNISSFIHNVVLWKVSSVDSPALQFITRFNNEPILKDFITYVFESDNDFLVEQCFRIISNILACSTVLTYSVLNNLPGIFKALMPHVCDFEKVFTTRKVGSITNNLVYIILSLVLSGFQQVYDTIVTENVLGSMMDVFYGDHLCTVVRQTIQMTVSSVLNGQVNCLKLKLLDEGKLLTRMIEKDKEAIEIKKVNNIAPDYWLIANQIMITTLKSVEDKDETSPVYELVMGNNEFVNYVKDVVLPRDEIVSDYFVKPGDQQNESDEYTDDSSGFQDDDGDYDGGDYDGGDYDEDEDGVVDSSKH</sequence>
<dbReference type="InterPro" id="IPR016024">
    <property type="entry name" value="ARM-type_fold"/>
</dbReference>
<dbReference type="PANTHER" id="PTHR12634">
    <property type="entry name" value="SIT4 YEAST -ASSOCIATING PROTEIN-RELATED"/>
    <property type="match status" value="1"/>
</dbReference>
<evidence type="ECO:0000313" key="5">
    <source>
        <dbReference type="Proteomes" id="UP000078387"/>
    </source>
</evidence>
<dbReference type="InterPro" id="IPR011989">
    <property type="entry name" value="ARM-like"/>
</dbReference>
<dbReference type="VEuPathDB" id="AmoebaDB:EHI7A_016730"/>
<evidence type="ECO:0000256" key="2">
    <source>
        <dbReference type="ARBA" id="ARBA00023306"/>
    </source>
</evidence>
<dbReference type="GO" id="GO:0005829">
    <property type="term" value="C:cytosol"/>
    <property type="evidence" value="ECO:0007669"/>
    <property type="project" value="TreeGrafter"/>
</dbReference>
<protein>
    <submittedName>
        <fullName evidence="4">Uncharacterized protein</fullName>
    </submittedName>
</protein>
<name>A0A5K1TXZ3_ENTHI</name>
<evidence type="ECO:0000256" key="1">
    <source>
        <dbReference type="ARBA" id="ARBA00006180"/>
    </source>
</evidence>
<dbReference type="GO" id="GO:0005634">
    <property type="term" value="C:nucleus"/>
    <property type="evidence" value="ECO:0007669"/>
    <property type="project" value="TreeGrafter"/>
</dbReference>
<feature type="region of interest" description="Disordered" evidence="3">
    <location>
        <begin position="460"/>
        <end position="510"/>
    </location>
</feature>
<dbReference type="Gene3D" id="1.25.10.10">
    <property type="entry name" value="Leucine-rich Repeat Variant"/>
    <property type="match status" value="1"/>
</dbReference>
<dbReference type="VEuPathDB" id="AmoebaDB:EHI5A_111090"/>
<gene>
    <name evidence="4" type="ORF">CL6EHI_021510</name>
</gene>
<dbReference type="Proteomes" id="UP000078387">
    <property type="component" value="Unassembled WGS sequence"/>
</dbReference>
<evidence type="ECO:0000313" key="4">
    <source>
        <dbReference type="EMBL" id="GAT94535.1"/>
    </source>
</evidence>
<feature type="compositionally biased region" description="Acidic residues" evidence="3">
    <location>
        <begin position="468"/>
        <end position="504"/>
    </location>
</feature>
<proteinExistence type="inferred from homology"/>
<keyword evidence="2" id="KW-0131">Cell cycle</keyword>
<reference evidence="4 5" key="1">
    <citation type="submission" date="2016-05" db="EMBL/GenBank/DDBJ databases">
        <title>First whole genome sequencing of Entamoeba histolytica HM1:IMSS-clone-6.</title>
        <authorList>
            <person name="Mukherjee Avik.K."/>
            <person name="Izumyama S."/>
            <person name="Nakada-Tsukui K."/>
            <person name="Nozaki T."/>
        </authorList>
    </citation>
    <scope>NUCLEOTIDE SEQUENCE [LARGE SCALE GENOMIC DNA]</scope>
    <source>
        <strain evidence="4 5">HM1:IMSS clone 6</strain>
    </source>
</reference>
<organism evidence="4 5">
    <name type="scientific">Entamoeba histolytica</name>
    <dbReference type="NCBI Taxonomy" id="5759"/>
    <lineage>
        <taxon>Eukaryota</taxon>
        <taxon>Amoebozoa</taxon>
        <taxon>Evosea</taxon>
        <taxon>Archamoebae</taxon>
        <taxon>Mastigamoebida</taxon>
        <taxon>Entamoebidae</taxon>
        <taxon>Entamoeba</taxon>
    </lineage>
</organism>
<comment type="similarity">
    <text evidence="1">Belongs to the SAPS family.</text>
</comment>
<evidence type="ECO:0000256" key="3">
    <source>
        <dbReference type="SAM" id="MobiDB-lite"/>
    </source>
</evidence>
<dbReference type="GO" id="GO:0019903">
    <property type="term" value="F:protein phosphatase binding"/>
    <property type="evidence" value="ECO:0007669"/>
    <property type="project" value="InterPro"/>
</dbReference>
<dbReference type="SUPFAM" id="SSF48371">
    <property type="entry name" value="ARM repeat"/>
    <property type="match status" value="1"/>
</dbReference>
<accession>A0A5K1TXZ3</accession>
<dbReference type="VEuPathDB" id="AmoebaDB:EHI_021510"/>
<dbReference type="InterPro" id="IPR007587">
    <property type="entry name" value="SAPS"/>
</dbReference>
<dbReference type="AlphaFoldDB" id="A0A5K1TXZ3"/>
<dbReference type="VEuPathDB" id="AmoebaDB:EHI8A_026860"/>
<comment type="caution">
    <text evidence="4">The sequence shown here is derived from an EMBL/GenBank/DDBJ whole genome shotgun (WGS) entry which is preliminary data.</text>
</comment>
<dbReference type="GO" id="GO:0019888">
    <property type="term" value="F:protein phosphatase regulator activity"/>
    <property type="evidence" value="ECO:0007669"/>
    <property type="project" value="TreeGrafter"/>
</dbReference>